<dbReference type="AlphaFoldDB" id="A0A556M7X5"/>
<dbReference type="Pfam" id="PF07173">
    <property type="entry name" value="GRDP-like"/>
    <property type="match status" value="1"/>
</dbReference>
<dbReference type="EMBL" id="VLPK01000008">
    <property type="protein sequence ID" value="TSJ35886.1"/>
    <property type="molecule type" value="Genomic_DNA"/>
</dbReference>
<dbReference type="Proteomes" id="UP000318733">
    <property type="component" value="Unassembled WGS sequence"/>
</dbReference>
<protein>
    <submittedName>
        <fullName evidence="1">Glycine-rich domain-containing protein-like</fullName>
    </submittedName>
</protein>
<proteinExistence type="predicted"/>
<reference evidence="1 2" key="1">
    <citation type="submission" date="2019-07" db="EMBL/GenBank/DDBJ databases">
        <authorList>
            <person name="Huq M.A."/>
        </authorList>
    </citation>
    <scope>NUCLEOTIDE SEQUENCE [LARGE SCALE GENOMIC DNA]</scope>
    <source>
        <strain evidence="1 2">MAH-19</strain>
    </source>
</reference>
<keyword evidence="2" id="KW-1185">Reference proteome</keyword>
<dbReference type="OrthoDB" id="196672at2"/>
<dbReference type="InterPro" id="IPR009836">
    <property type="entry name" value="GRDP-like"/>
</dbReference>
<dbReference type="RefSeq" id="WP_144250760.1">
    <property type="nucleotide sequence ID" value="NZ_VLPK01000008.1"/>
</dbReference>
<gene>
    <name evidence="1" type="ORF">FO440_23480</name>
</gene>
<accession>A0A556M7X5</accession>
<sequence length="108" mass="12696">MSETFTITSPLFMSDINAIDFSMVKLKMQDKEEGPGWTKVQCEYAEAEYKKFLTLKRTYPDKEIVPNRLVDLFWHQHILDTQKYAEDCQVEIPRPMTTSFHKCSKSIP</sequence>
<name>A0A556M7X5_9SPHI</name>
<comment type="caution">
    <text evidence="1">The sequence shown here is derived from an EMBL/GenBank/DDBJ whole genome shotgun (WGS) entry which is preliminary data.</text>
</comment>
<organism evidence="1 2">
    <name type="scientific">Mucilaginibacter corticis</name>
    <dbReference type="NCBI Taxonomy" id="2597670"/>
    <lineage>
        <taxon>Bacteria</taxon>
        <taxon>Pseudomonadati</taxon>
        <taxon>Bacteroidota</taxon>
        <taxon>Sphingobacteriia</taxon>
        <taxon>Sphingobacteriales</taxon>
        <taxon>Sphingobacteriaceae</taxon>
        <taxon>Mucilaginibacter</taxon>
    </lineage>
</organism>
<evidence type="ECO:0000313" key="2">
    <source>
        <dbReference type="Proteomes" id="UP000318733"/>
    </source>
</evidence>
<evidence type="ECO:0000313" key="1">
    <source>
        <dbReference type="EMBL" id="TSJ35886.1"/>
    </source>
</evidence>